<name>A0AAV4VDK4_9ARAC</name>
<accession>A0AAV4VDK4</accession>
<organism evidence="1 2">
    <name type="scientific">Caerostris darwini</name>
    <dbReference type="NCBI Taxonomy" id="1538125"/>
    <lineage>
        <taxon>Eukaryota</taxon>
        <taxon>Metazoa</taxon>
        <taxon>Ecdysozoa</taxon>
        <taxon>Arthropoda</taxon>
        <taxon>Chelicerata</taxon>
        <taxon>Arachnida</taxon>
        <taxon>Araneae</taxon>
        <taxon>Araneomorphae</taxon>
        <taxon>Entelegynae</taxon>
        <taxon>Araneoidea</taxon>
        <taxon>Araneidae</taxon>
        <taxon>Caerostris</taxon>
    </lineage>
</organism>
<keyword evidence="2" id="KW-1185">Reference proteome</keyword>
<dbReference type="AlphaFoldDB" id="A0AAV4VDK4"/>
<comment type="caution">
    <text evidence="1">The sequence shown here is derived from an EMBL/GenBank/DDBJ whole genome shotgun (WGS) entry which is preliminary data.</text>
</comment>
<dbReference type="Proteomes" id="UP001054837">
    <property type="component" value="Unassembled WGS sequence"/>
</dbReference>
<dbReference type="EMBL" id="BPLQ01012768">
    <property type="protein sequence ID" value="GIY67699.1"/>
    <property type="molecule type" value="Genomic_DNA"/>
</dbReference>
<sequence>MDRFVSNSNITFENVSLISPPAHYIQCEHYTLLTTPSPLQVSRKGRKLSPERDYFARADRCGPITWPQNGVASTTILMTSLEGARYRS</sequence>
<evidence type="ECO:0000313" key="1">
    <source>
        <dbReference type="EMBL" id="GIY67699.1"/>
    </source>
</evidence>
<protein>
    <submittedName>
        <fullName evidence="1">Uncharacterized protein</fullName>
    </submittedName>
</protein>
<reference evidence="1 2" key="1">
    <citation type="submission" date="2021-06" db="EMBL/GenBank/DDBJ databases">
        <title>Caerostris darwini draft genome.</title>
        <authorList>
            <person name="Kono N."/>
            <person name="Arakawa K."/>
        </authorList>
    </citation>
    <scope>NUCLEOTIDE SEQUENCE [LARGE SCALE GENOMIC DNA]</scope>
</reference>
<proteinExistence type="predicted"/>
<evidence type="ECO:0000313" key="2">
    <source>
        <dbReference type="Proteomes" id="UP001054837"/>
    </source>
</evidence>
<gene>
    <name evidence="1" type="ORF">CDAR_35731</name>
</gene>